<reference evidence="2" key="1">
    <citation type="submission" date="2021-06" db="EMBL/GenBank/DDBJ databases">
        <title>Comparative genomics, transcriptomics and evolutionary studies reveal genomic signatures of adaptation to plant cell wall in hemibiotrophic fungi.</title>
        <authorList>
            <consortium name="DOE Joint Genome Institute"/>
            <person name="Baroncelli R."/>
            <person name="Diaz J.F."/>
            <person name="Benocci T."/>
            <person name="Peng M."/>
            <person name="Battaglia E."/>
            <person name="Haridas S."/>
            <person name="Andreopoulos W."/>
            <person name="Labutti K."/>
            <person name="Pangilinan J."/>
            <person name="Floch G.L."/>
            <person name="Makela M.R."/>
            <person name="Henrissat B."/>
            <person name="Grigoriev I.V."/>
            <person name="Crouch J.A."/>
            <person name="De Vries R.P."/>
            <person name="Sukno S.A."/>
            <person name="Thon M.R."/>
        </authorList>
    </citation>
    <scope>NUCLEOTIDE SEQUENCE</scope>
    <source>
        <strain evidence="2">MAFF235873</strain>
    </source>
</reference>
<accession>A0AAD9HDE8</accession>
<name>A0AAD9HDE8_9PEZI</name>
<comment type="caution">
    <text evidence="2">The sequence shown here is derived from an EMBL/GenBank/DDBJ whole genome shotgun (WGS) entry which is preliminary data.</text>
</comment>
<dbReference type="AlphaFoldDB" id="A0AAD9HDE8"/>
<organism evidence="2 3">
    <name type="scientific">Colletotrichum zoysiae</name>
    <dbReference type="NCBI Taxonomy" id="1216348"/>
    <lineage>
        <taxon>Eukaryota</taxon>
        <taxon>Fungi</taxon>
        <taxon>Dikarya</taxon>
        <taxon>Ascomycota</taxon>
        <taxon>Pezizomycotina</taxon>
        <taxon>Sordariomycetes</taxon>
        <taxon>Hypocreomycetidae</taxon>
        <taxon>Glomerellales</taxon>
        <taxon>Glomerellaceae</taxon>
        <taxon>Colletotrichum</taxon>
        <taxon>Colletotrichum graminicola species complex</taxon>
    </lineage>
</organism>
<protein>
    <submittedName>
        <fullName evidence="2">Uncharacterized protein</fullName>
    </submittedName>
</protein>
<evidence type="ECO:0000313" key="2">
    <source>
        <dbReference type="EMBL" id="KAK2025879.1"/>
    </source>
</evidence>
<proteinExistence type="predicted"/>
<sequence length="142" mass="15285">MNTPPPSRARVLSPLRTLPATLFLLLPRQSSNPGALGSAPPTSVPPFQSTCTRVSWVKLLAFTALPRTFGCGPKSNKSSKPTIGTPPPKSRPTSSLMALSFSELTVSLNNPPPRRTSASSRLLRTRSVALNETNSYLKYKIP</sequence>
<gene>
    <name evidence="2" type="ORF">LX32DRAFT_45137</name>
</gene>
<dbReference type="EMBL" id="MU842927">
    <property type="protein sequence ID" value="KAK2025879.1"/>
    <property type="molecule type" value="Genomic_DNA"/>
</dbReference>
<evidence type="ECO:0000313" key="3">
    <source>
        <dbReference type="Proteomes" id="UP001232148"/>
    </source>
</evidence>
<keyword evidence="3" id="KW-1185">Reference proteome</keyword>
<evidence type="ECO:0000256" key="1">
    <source>
        <dbReference type="SAM" id="MobiDB-lite"/>
    </source>
</evidence>
<feature type="region of interest" description="Disordered" evidence="1">
    <location>
        <begin position="68"/>
        <end position="94"/>
    </location>
</feature>
<dbReference type="Proteomes" id="UP001232148">
    <property type="component" value="Unassembled WGS sequence"/>
</dbReference>